<feature type="transmembrane region" description="Helical" evidence="7">
    <location>
        <begin position="371"/>
        <end position="400"/>
    </location>
</feature>
<keyword evidence="11" id="KW-1185">Reference proteome</keyword>
<evidence type="ECO:0000256" key="6">
    <source>
        <dbReference type="ARBA" id="ARBA00023136"/>
    </source>
</evidence>
<organism evidence="10 11">
    <name type="scientific">Mangrovimonas spongiae</name>
    <dbReference type="NCBI Taxonomy" id="2494697"/>
    <lineage>
        <taxon>Bacteria</taxon>
        <taxon>Pseudomonadati</taxon>
        <taxon>Bacteroidota</taxon>
        <taxon>Flavobacteriia</taxon>
        <taxon>Flavobacteriales</taxon>
        <taxon>Flavobacteriaceae</taxon>
        <taxon>Mangrovimonas</taxon>
    </lineage>
</organism>
<evidence type="ECO:0000259" key="9">
    <source>
        <dbReference type="Pfam" id="PF12704"/>
    </source>
</evidence>
<keyword evidence="5 7" id="KW-1133">Transmembrane helix</keyword>
<feature type="transmembrane region" description="Helical" evidence="7">
    <location>
        <begin position="278"/>
        <end position="303"/>
    </location>
</feature>
<feature type="transmembrane region" description="Helical" evidence="7">
    <location>
        <begin position="25"/>
        <end position="50"/>
    </location>
</feature>
<protein>
    <submittedName>
        <fullName evidence="10">ABC transporter permease</fullName>
    </submittedName>
</protein>
<dbReference type="Pfam" id="PF12704">
    <property type="entry name" value="MacB_PCD"/>
    <property type="match status" value="1"/>
</dbReference>
<dbReference type="EMBL" id="RWBG01000004">
    <property type="protein sequence ID" value="RSK39183.1"/>
    <property type="molecule type" value="Genomic_DNA"/>
</dbReference>
<comment type="similarity">
    <text evidence="2">Belongs to the ABC-4 integral membrane protein family. LolC/E subfamily.</text>
</comment>
<dbReference type="InterPro" id="IPR051447">
    <property type="entry name" value="Lipoprotein-release_system"/>
</dbReference>
<keyword evidence="4 7" id="KW-0812">Transmembrane</keyword>
<sequence>MNFEYFTAKRIIDNKTYKSSVSAPIIKIGITAIAIGVVVMLISIATGIGLQHKIRDKVSAFNGHLIISNFDSNNSQESGAPVSMEQDFYPEFSSVSGIKHIQAVATKLGVIRTETDFEAVIVKGVGGDYDWSYFKEFLVDGDLPDYSGKMNEDVLISEYLANRMHFKVGDKFITMFRREDDPNKPPRMISYNIVGIYNSGFSDFDKTYIIGDLKHLQRINKWGENQAGNFEIFLDDYSQINDKLIEVYQNTPSQLNSYSVEEKYASIFEWIKIFENNIYGIIGVMILVAGINMITALLVLILERTQMIGVFKALGSNNWSIRKIFLYNASYLILLGLFWGNVIGLGLLFAQKYFKFIPLNPEVYYVTEVPIYLNLSYILLLNLGTFLMCLIMLLVPSYLISKISPVKAMRFE</sequence>
<dbReference type="GO" id="GO:0098797">
    <property type="term" value="C:plasma membrane protein complex"/>
    <property type="evidence" value="ECO:0007669"/>
    <property type="project" value="TreeGrafter"/>
</dbReference>
<evidence type="ECO:0000259" key="8">
    <source>
        <dbReference type="Pfam" id="PF02687"/>
    </source>
</evidence>
<feature type="domain" description="MacB-like periplasmic core" evidence="9">
    <location>
        <begin position="30"/>
        <end position="220"/>
    </location>
</feature>
<dbReference type="PANTHER" id="PTHR30489">
    <property type="entry name" value="LIPOPROTEIN-RELEASING SYSTEM TRANSMEMBRANE PROTEIN LOLE"/>
    <property type="match status" value="1"/>
</dbReference>
<keyword evidence="3" id="KW-1003">Cell membrane</keyword>
<dbReference type="Pfam" id="PF02687">
    <property type="entry name" value="FtsX"/>
    <property type="match status" value="1"/>
</dbReference>
<comment type="caution">
    <text evidence="10">The sequence shown here is derived from an EMBL/GenBank/DDBJ whole genome shotgun (WGS) entry which is preliminary data.</text>
</comment>
<dbReference type="Proteomes" id="UP000270620">
    <property type="component" value="Unassembled WGS sequence"/>
</dbReference>
<feature type="domain" description="ABC3 transporter permease C-terminal" evidence="8">
    <location>
        <begin position="281"/>
        <end position="405"/>
    </location>
</feature>
<dbReference type="GO" id="GO:0044874">
    <property type="term" value="P:lipoprotein localization to outer membrane"/>
    <property type="evidence" value="ECO:0007669"/>
    <property type="project" value="TreeGrafter"/>
</dbReference>
<accession>A0A428JYH5</accession>
<dbReference type="PANTHER" id="PTHR30489:SF0">
    <property type="entry name" value="LIPOPROTEIN-RELEASING SYSTEM TRANSMEMBRANE PROTEIN LOLE"/>
    <property type="match status" value="1"/>
</dbReference>
<reference evidence="10 11" key="1">
    <citation type="submission" date="2018-12" db="EMBL/GenBank/DDBJ databases">
        <title>Mangrovimonas spongiae sp. nov., a novel member of the genus Mangrovimonas isolated from marine sponge.</title>
        <authorList>
            <person name="Zhuang L."/>
            <person name="Luo L."/>
        </authorList>
    </citation>
    <scope>NUCLEOTIDE SEQUENCE [LARGE SCALE GENOMIC DNA]</scope>
    <source>
        <strain evidence="10 11">HN-E26</strain>
    </source>
</reference>
<comment type="subcellular location">
    <subcellularLocation>
        <location evidence="1">Cell membrane</location>
        <topology evidence="1">Multi-pass membrane protein</topology>
    </subcellularLocation>
</comment>
<proteinExistence type="inferred from homology"/>
<dbReference type="OrthoDB" id="1522670at2"/>
<keyword evidence="6 7" id="KW-0472">Membrane</keyword>
<dbReference type="InterPro" id="IPR003838">
    <property type="entry name" value="ABC3_permease_C"/>
</dbReference>
<evidence type="ECO:0000256" key="2">
    <source>
        <dbReference type="ARBA" id="ARBA00005236"/>
    </source>
</evidence>
<evidence type="ECO:0000256" key="3">
    <source>
        <dbReference type="ARBA" id="ARBA00022475"/>
    </source>
</evidence>
<evidence type="ECO:0000313" key="10">
    <source>
        <dbReference type="EMBL" id="RSK39183.1"/>
    </source>
</evidence>
<evidence type="ECO:0000256" key="4">
    <source>
        <dbReference type="ARBA" id="ARBA00022692"/>
    </source>
</evidence>
<evidence type="ECO:0000256" key="1">
    <source>
        <dbReference type="ARBA" id="ARBA00004651"/>
    </source>
</evidence>
<dbReference type="RefSeq" id="WP_125468157.1">
    <property type="nucleotide sequence ID" value="NZ_RWBG01000004.1"/>
</dbReference>
<dbReference type="AlphaFoldDB" id="A0A428JYH5"/>
<evidence type="ECO:0000256" key="7">
    <source>
        <dbReference type="SAM" id="Phobius"/>
    </source>
</evidence>
<evidence type="ECO:0000256" key="5">
    <source>
        <dbReference type="ARBA" id="ARBA00022989"/>
    </source>
</evidence>
<evidence type="ECO:0000313" key="11">
    <source>
        <dbReference type="Proteomes" id="UP000270620"/>
    </source>
</evidence>
<dbReference type="InterPro" id="IPR025857">
    <property type="entry name" value="MacB_PCD"/>
</dbReference>
<gene>
    <name evidence="10" type="ORF">EJA19_09585</name>
</gene>
<feature type="transmembrane region" description="Helical" evidence="7">
    <location>
        <begin position="324"/>
        <end position="351"/>
    </location>
</feature>
<name>A0A428JYH5_9FLAO</name>